<dbReference type="Pfam" id="PF00651">
    <property type="entry name" value="BTB"/>
    <property type="match status" value="1"/>
</dbReference>
<reference evidence="2 3" key="1">
    <citation type="journal article" date="2023" name="G3 (Bethesda)">
        <title>A chromosome-level genome assembly of Zasmidium syzygii isolated from banana leaves.</title>
        <authorList>
            <person name="van Westerhoven A.C."/>
            <person name="Mehrabi R."/>
            <person name="Talebi R."/>
            <person name="Steentjes M.B.F."/>
            <person name="Corcolon B."/>
            <person name="Chong P.A."/>
            <person name="Kema G.H.J."/>
            <person name="Seidl M.F."/>
        </authorList>
    </citation>
    <scope>NUCLEOTIDE SEQUENCE [LARGE SCALE GENOMIC DNA]</scope>
    <source>
        <strain evidence="2 3">P124</strain>
    </source>
</reference>
<name>A0ABR0ECT7_ZASCE</name>
<dbReference type="Proteomes" id="UP001305779">
    <property type="component" value="Unassembled WGS sequence"/>
</dbReference>
<sequence length="204" mass="23111">MADDKTKRAVYSAMGRFYNSKDLSDFIITSNGSTWNVHRLLLCLHSDVFAKWFTGGFEYNIQGLKLLSTSYFQDLIDAELQPYDLAAAVAVAYEAPGATSAIREVLVAEIVGNQQHFLPNEPAEDSEELEEAISAYPEFALEIIKAKGNRQGTEERKWLEYKCPKCRGSFQAPYSEKHDVLYACRFCTASMDGKSWQKHVRPYI</sequence>
<dbReference type="Gene3D" id="3.30.710.10">
    <property type="entry name" value="Potassium Channel Kv1.1, Chain A"/>
    <property type="match status" value="1"/>
</dbReference>
<evidence type="ECO:0000313" key="3">
    <source>
        <dbReference type="Proteomes" id="UP001305779"/>
    </source>
</evidence>
<evidence type="ECO:0000313" key="2">
    <source>
        <dbReference type="EMBL" id="KAK4499023.1"/>
    </source>
</evidence>
<dbReference type="PROSITE" id="PS50097">
    <property type="entry name" value="BTB"/>
    <property type="match status" value="1"/>
</dbReference>
<comment type="caution">
    <text evidence="2">The sequence shown here is derived from an EMBL/GenBank/DDBJ whole genome shotgun (WGS) entry which is preliminary data.</text>
</comment>
<dbReference type="EMBL" id="JAXOVC010000007">
    <property type="protein sequence ID" value="KAK4499023.1"/>
    <property type="molecule type" value="Genomic_DNA"/>
</dbReference>
<proteinExistence type="predicted"/>
<dbReference type="InterPro" id="IPR000210">
    <property type="entry name" value="BTB/POZ_dom"/>
</dbReference>
<accession>A0ABR0ECT7</accession>
<keyword evidence="3" id="KW-1185">Reference proteome</keyword>
<dbReference type="SUPFAM" id="SSF54695">
    <property type="entry name" value="POZ domain"/>
    <property type="match status" value="1"/>
</dbReference>
<gene>
    <name evidence="2" type="ORF">PRZ48_009535</name>
</gene>
<evidence type="ECO:0000259" key="1">
    <source>
        <dbReference type="PROSITE" id="PS50097"/>
    </source>
</evidence>
<dbReference type="InterPro" id="IPR011333">
    <property type="entry name" value="SKP1/BTB/POZ_sf"/>
</dbReference>
<organism evidence="2 3">
    <name type="scientific">Zasmidium cellare</name>
    <name type="common">Wine cellar mold</name>
    <name type="synonym">Racodium cellare</name>
    <dbReference type="NCBI Taxonomy" id="395010"/>
    <lineage>
        <taxon>Eukaryota</taxon>
        <taxon>Fungi</taxon>
        <taxon>Dikarya</taxon>
        <taxon>Ascomycota</taxon>
        <taxon>Pezizomycotina</taxon>
        <taxon>Dothideomycetes</taxon>
        <taxon>Dothideomycetidae</taxon>
        <taxon>Mycosphaerellales</taxon>
        <taxon>Mycosphaerellaceae</taxon>
        <taxon>Zasmidium</taxon>
    </lineage>
</organism>
<protein>
    <recommendedName>
        <fullName evidence="1">BTB domain-containing protein</fullName>
    </recommendedName>
</protein>
<feature type="domain" description="BTB" evidence="1">
    <location>
        <begin position="24"/>
        <end position="77"/>
    </location>
</feature>